<dbReference type="GO" id="GO:0005634">
    <property type="term" value="C:nucleus"/>
    <property type="evidence" value="ECO:0007669"/>
    <property type="project" value="TreeGrafter"/>
</dbReference>
<dbReference type="SUPFAM" id="SSF46565">
    <property type="entry name" value="Chaperone J-domain"/>
    <property type="match status" value="1"/>
</dbReference>
<reference evidence="4" key="1">
    <citation type="submission" date="2015-11" db="EMBL/GenBank/DDBJ databases">
        <title>De novo transcriptome assembly of four potential Pierce s Disease insect vectors from Arizona vineyards.</title>
        <authorList>
            <person name="Tassone E.E."/>
        </authorList>
    </citation>
    <scope>NUCLEOTIDE SEQUENCE</scope>
</reference>
<dbReference type="PANTHER" id="PTHR44144">
    <property type="entry name" value="DNAJ HOMOLOG SUBFAMILY C MEMBER 9"/>
    <property type="match status" value="1"/>
</dbReference>
<evidence type="ECO:0000256" key="1">
    <source>
        <dbReference type="ARBA" id="ARBA00022553"/>
    </source>
</evidence>
<accession>A0A1B6EZG5</accession>
<dbReference type="Gene3D" id="1.10.287.110">
    <property type="entry name" value="DnaJ domain"/>
    <property type="match status" value="1"/>
</dbReference>
<sequence>MSFLKLCEKYFDCKDLYGVLQIEKSATEKEVRKAYHKRSLSCHPDRVEESEKLYATEKFKVLGKVHCILSDKEKRAIYDQTGTWDDDDDVEFNGRDWMEYWRTMFKKITLADIEEYEKKYKGSDDELRDLKKAYEGGKGDMDKIYERVPFVKLEDEERIRNILEKLIDTKELPVYELFLNEPQQKRDRRMRKLRKEAKEAEEELRKKEKLSEPNGVSDLAEAILARRQASNDNFLDALEKKYYKANVTKKSSRTRKSKC</sequence>
<dbReference type="GO" id="GO:0005737">
    <property type="term" value="C:cytoplasm"/>
    <property type="evidence" value="ECO:0007669"/>
    <property type="project" value="TreeGrafter"/>
</dbReference>
<dbReference type="InterPro" id="IPR036869">
    <property type="entry name" value="J_dom_sf"/>
</dbReference>
<dbReference type="FunFam" id="1.10.287.110:FF:000035">
    <property type="entry name" value="DnaJ homolog subfamily C member 9"/>
    <property type="match status" value="1"/>
</dbReference>
<protein>
    <recommendedName>
        <fullName evidence="3">J domain-containing protein</fullName>
    </recommendedName>
</protein>
<name>A0A1B6EZG5_9HEMI</name>
<keyword evidence="1" id="KW-0597">Phosphoprotein</keyword>
<organism evidence="4">
    <name type="scientific">Cuerna arida</name>
    <dbReference type="NCBI Taxonomy" id="1464854"/>
    <lineage>
        <taxon>Eukaryota</taxon>
        <taxon>Metazoa</taxon>
        <taxon>Ecdysozoa</taxon>
        <taxon>Arthropoda</taxon>
        <taxon>Hexapoda</taxon>
        <taxon>Insecta</taxon>
        <taxon>Pterygota</taxon>
        <taxon>Neoptera</taxon>
        <taxon>Paraneoptera</taxon>
        <taxon>Hemiptera</taxon>
        <taxon>Auchenorrhyncha</taxon>
        <taxon>Membracoidea</taxon>
        <taxon>Cicadellidae</taxon>
        <taxon>Cicadellinae</taxon>
        <taxon>Proconiini</taxon>
        <taxon>Cuerna</taxon>
    </lineage>
</organism>
<dbReference type="Pfam" id="PF23302">
    <property type="entry name" value="HTH_DNAJC9"/>
    <property type="match status" value="1"/>
</dbReference>
<evidence type="ECO:0000256" key="2">
    <source>
        <dbReference type="SAM" id="Coils"/>
    </source>
</evidence>
<dbReference type="EMBL" id="GECZ01026400">
    <property type="protein sequence ID" value="JAS43369.1"/>
    <property type="molecule type" value="Transcribed_RNA"/>
</dbReference>
<dbReference type="PROSITE" id="PS50076">
    <property type="entry name" value="DNAJ_2"/>
    <property type="match status" value="1"/>
</dbReference>
<dbReference type="InterPro" id="IPR052594">
    <property type="entry name" value="J_domain-containing_protein"/>
</dbReference>
<dbReference type="CDD" id="cd06257">
    <property type="entry name" value="DnaJ"/>
    <property type="match status" value="1"/>
</dbReference>
<dbReference type="AlphaFoldDB" id="A0A1B6EZG5"/>
<dbReference type="Pfam" id="PF00226">
    <property type="entry name" value="DnaJ"/>
    <property type="match status" value="1"/>
</dbReference>
<dbReference type="PANTHER" id="PTHR44144:SF1">
    <property type="entry name" value="DNAJ HOMOLOG SUBFAMILY C MEMBER 9"/>
    <property type="match status" value="1"/>
</dbReference>
<gene>
    <name evidence="4" type="ORF">g.10455</name>
</gene>
<dbReference type="InterPro" id="IPR001623">
    <property type="entry name" value="DnaJ_domain"/>
</dbReference>
<feature type="domain" description="J" evidence="3">
    <location>
        <begin position="15"/>
        <end position="82"/>
    </location>
</feature>
<keyword evidence="2" id="KW-0175">Coiled coil</keyword>
<feature type="coiled-coil region" evidence="2">
    <location>
        <begin position="183"/>
        <end position="210"/>
    </location>
</feature>
<dbReference type="PRINTS" id="PR00625">
    <property type="entry name" value="JDOMAIN"/>
</dbReference>
<dbReference type="InterPro" id="IPR056453">
    <property type="entry name" value="HTH_DNAJC9"/>
</dbReference>
<dbReference type="GO" id="GO:0031072">
    <property type="term" value="F:heat shock protein binding"/>
    <property type="evidence" value="ECO:0007669"/>
    <property type="project" value="TreeGrafter"/>
</dbReference>
<proteinExistence type="predicted"/>
<evidence type="ECO:0000313" key="4">
    <source>
        <dbReference type="EMBL" id="JAS43369.1"/>
    </source>
</evidence>
<dbReference type="SMART" id="SM00271">
    <property type="entry name" value="DnaJ"/>
    <property type="match status" value="1"/>
</dbReference>
<evidence type="ECO:0000259" key="3">
    <source>
        <dbReference type="PROSITE" id="PS50076"/>
    </source>
</evidence>